<dbReference type="Proteomes" id="UP000242636">
    <property type="component" value="Unassembled WGS sequence"/>
</dbReference>
<dbReference type="Gene3D" id="3.40.50.300">
    <property type="entry name" value="P-loop containing nucleotide triphosphate hydrolases"/>
    <property type="match status" value="1"/>
</dbReference>
<dbReference type="InterPro" id="IPR003439">
    <property type="entry name" value="ABC_transporter-like_ATP-bd"/>
</dbReference>
<proteinExistence type="predicted"/>
<keyword evidence="10" id="KW-1185">Reference proteome</keyword>
<dbReference type="PANTHER" id="PTHR43166:SF6">
    <property type="entry name" value="PHOSPHONATES IMPORT ATP-BINDING PROTEIN PHNC"/>
    <property type="match status" value="1"/>
</dbReference>
<gene>
    <name evidence="9" type="ORF">BV61_01095</name>
</gene>
<dbReference type="Pfam" id="PF00005">
    <property type="entry name" value="ABC_tran"/>
    <property type="match status" value="1"/>
</dbReference>
<dbReference type="PROSITE" id="PS50893">
    <property type="entry name" value="ABC_TRANSPORTER_2"/>
    <property type="match status" value="1"/>
</dbReference>
<evidence type="ECO:0000256" key="4">
    <source>
        <dbReference type="ARBA" id="ARBA00022840"/>
    </source>
</evidence>
<feature type="domain" description="ABC transporter" evidence="8">
    <location>
        <begin position="15"/>
        <end position="261"/>
    </location>
</feature>
<keyword evidence="2" id="KW-1003">Cell membrane</keyword>
<comment type="caution">
    <text evidence="9">The sequence shown here is derived from an EMBL/GenBank/DDBJ whole genome shotgun (WGS) entry which is preliminary data.</text>
</comment>
<evidence type="ECO:0000256" key="2">
    <source>
        <dbReference type="ARBA" id="ARBA00022475"/>
    </source>
</evidence>
<protein>
    <recommendedName>
        <fullName evidence="8">ABC transporter domain-containing protein</fullName>
    </recommendedName>
</protein>
<dbReference type="InterPro" id="IPR027417">
    <property type="entry name" value="P-loop_NTPase"/>
</dbReference>
<keyword evidence="5" id="KW-0918">Phosphonate transport</keyword>
<evidence type="ECO:0000256" key="1">
    <source>
        <dbReference type="ARBA" id="ARBA00022448"/>
    </source>
</evidence>
<keyword evidence="3" id="KW-0547">Nucleotide-binding</keyword>
<dbReference type="PROSITE" id="PS00211">
    <property type="entry name" value="ABC_TRANSPORTER_1"/>
    <property type="match status" value="1"/>
</dbReference>
<keyword evidence="1" id="KW-0813">Transport</keyword>
<organism evidence="9 10">
    <name type="scientific">Candidatus Synechococcus spongiarum LMB bulk15M</name>
    <dbReference type="NCBI Taxonomy" id="1943582"/>
    <lineage>
        <taxon>Bacteria</taxon>
        <taxon>Bacillati</taxon>
        <taxon>Cyanobacteriota</taxon>
        <taxon>Cyanophyceae</taxon>
        <taxon>Synechococcales</taxon>
        <taxon>Synechococcaceae</taxon>
        <taxon>Synechococcus</taxon>
    </lineage>
</organism>
<evidence type="ECO:0000256" key="6">
    <source>
        <dbReference type="ARBA" id="ARBA00022967"/>
    </source>
</evidence>
<dbReference type="InterPro" id="IPR003593">
    <property type="entry name" value="AAA+_ATPase"/>
</dbReference>
<dbReference type="GO" id="GO:0016887">
    <property type="term" value="F:ATP hydrolysis activity"/>
    <property type="evidence" value="ECO:0007669"/>
    <property type="project" value="InterPro"/>
</dbReference>
<dbReference type="SUPFAM" id="SSF52540">
    <property type="entry name" value="P-loop containing nucleoside triphosphate hydrolases"/>
    <property type="match status" value="1"/>
</dbReference>
<dbReference type="GO" id="GO:0005524">
    <property type="term" value="F:ATP binding"/>
    <property type="evidence" value="ECO:0007669"/>
    <property type="project" value="UniProtKB-KW"/>
</dbReference>
<sequence length="265" mass="29112">MPLCEARINGAGRMLTVENLQFRYGNQSHQQPAVLRDVSFVVQEPRIVVLLGLSGSGKSTLIRCLNGALVPQQGRIVFQGVNLHGSPRCRRRCQHRMGTVYQNHALVQRQTARQNVLKAFVSTRPWLASFLPPGSRLQEQALAMLNLVGLLEQADQRVDLLSGGQQQRVGIARALANRPALVLADEPVASLDPQTGQVVLDLLRRLQRRLGLMAVVSLHQPDQARAMADRIIGIRAGTVVFDRPSEAVDQGLLKALYDQSLGQSS</sequence>
<evidence type="ECO:0000313" key="9">
    <source>
        <dbReference type="EMBL" id="OOV35251.1"/>
    </source>
</evidence>
<evidence type="ECO:0000256" key="7">
    <source>
        <dbReference type="ARBA" id="ARBA00023136"/>
    </source>
</evidence>
<reference evidence="9 10" key="1">
    <citation type="submission" date="2017-02" db="EMBL/GenBank/DDBJ databases">
        <title>Draft Genome Sequences of 'Candidatus Synechococcus spongiarum', Cyanobacterial Symbionts of the Mediterranean Sponge Aplysina aerophoba from two locations.</title>
        <authorList>
            <person name="Slaby B.M."/>
            <person name="Hentschel U."/>
        </authorList>
    </citation>
    <scope>NUCLEOTIDE SEQUENCE [LARGE SCALE GENOMIC DNA]</scope>
    <source>
        <strain evidence="9">LMB bulk15M</strain>
    </source>
</reference>
<accession>A0A1T1D330</accession>
<dbReference type="GO" id="GO:0015716">
    <property type="term" value="P:organic phosphonate transport"/>
    <property type="evidence" value="ECO:0007669"/>
    <property type="project" value="UniProtKB-KW"/>
</dbReference>
<dbReference type="AlphaFoldDB" id="A0A1T1D330"/>
<evidence type="ECO:0000313" key="10">
    <source>
        <dbReference type="Proteomes" id="UP000242636"/>
    </source>
</evidence>
<evidence type="ECO:0000256" key="5">
    <source>
        <dbReference type="ARBA" id="ARBA00022885"/>
    </source>
</evidence>
<dbReference type="EMBL" id="MWLD01000012">
    <property type="protein sequence ID" value="OOV35251.1"/>
    <property type="molecule type" value="Genomic_DNA"/>
</dbReference>
<dbReference type="SMART" id="SM00382">
    <property type="entry name" value="AAA"/>
    <property type="match status" value="1"/>
</dbReference>
<dbReference type="InterPro" id="IPR050086">
    <property type="entry name" value="MetN_ABC_transporter-like"/>
</dbReference>
<keyword evidence="4" id="KW-0067">ATP-binding</keyword>
<dbReference type="PANTHER" id="PTHR43166">
    <property type="entry name" value="AMINO ACID IMPORT ATP-BINDING PROTEIN"/>
    <property type="match status" value="1"/>
</dbReference>
<name>A0A1T1D330_9SYNE</name>
<keyword evidence="7" id="KW-0472">Membrane</keyword>
<evidence type="ECO:0000259" key="8">
    <source>
        <dbReference type="PROSITE" id="PS50893"/>
    </source>
</evidence>
<evidence type="ECO:0000256" key="3">
    <source>
        <dbReference type="ARBA" id="ARBA00022741"/>
    </source>
</evidence>
<keyword evidence="6" id="KW-1278">Translocase</keyword>
<dbReference type="InterPro" id="IPR017871">
    <property type="entry name" value="ABC_transporter-like_CS"/>
</dbReference>